<accession>A0A0C9T4R2</accession>
<evidence type="ECO:0008006" key="3">
    <source>
        <dbReference type="Google" id="ProtNLM"/>
    </source>
</evidence>
<protein>
    <recommendedName>
        <fullName evidence="3">CxC2-like cysteine cluster KDZ transposase-associated domain-containing protein</fullName>
    </recommendedName>
</protein>
<keyword evidence="2" id="KW-1185">Reference proteome</keyword>
<dbReference type="Proteomes" id="UP000053647">
    <property type="component" value="Unassembled WGS sequence"/>
</dbReference>
<reference evidence="2" key="2">
    <citation type="submission" date="2015-01" db="EMBL/GenBank/DDBJ databases">
        <title>Evolutionary Origins and Diversification of the Mycorrhizal Mutualists.</title>
        <authorList>
            <consortium name="DOE Joint Genome Institute"/>
            <consortium name="Mycorrhizal Genomics Consortium"/>
            <person name="Kohler A."/>
            <person name="Kuo A."/>
            <person name="Nagy L.G."/>
            <person name="Floudas D."/>
            <person name="Copeland A."/>
            <person name="Barry K.W."/>
            <person name="Cichocki N."/>
            <person name="Veneault-Fourrey C."/>
            <person name="LaButti K."/>
            <person name="Lindquist E.A."/>
            <person name="Lipzen A."/>
            <person name="Lundell T."/>
            <person name="Morin E."/>
            <person name="Murat C."/>
            <person name="Riley R."/>
            <person name="Ohm R."/>
            <person name="Sun H."/>
            <person name="Tunlid A."/>
            <person name="Henrissat B."/>
            <person name="Grigoriev I.V."/>
            <person name="Hibbett D.S."/>
            <person name="Martin F."/>
        </authorList>
    </citation>
    <scope>NUCLEOTIDE SEQUENCE [LARGE SCALE GENOMIC DNA]</scope>
    <source>
        <strain evidence="2">ATCC 200175</strain>
    </source>
</reference>
<dbReference type="AlphaFoldDB" id="A0A0C9T4R2"/>
<gene>
    <name evidence="1" type="ORF">PAXINDRAFT_85713</name>
</gene>
<dbReference type="OrthoDB" id="3004525at2759"/>
<name>A0A0C9T4R2_PAXIN</name>
<sequence length="224" mass="24545">MKHSLDAASALHATPAYGNQFHDAEADHLSYLEPLQLPKQKVIGANCGLRASCPFPTPDIPVQSQNDYLREWLPHQQQYLDVLLAQEAPPEPRSCNVCGGDGVYKCSDCFAQPLFCTSCCRQQHLLNPLHRIQQWSGKCFKDSALSLVGLEVHLGHGGQPCPRIQGAALQPEEDPEWEDVDAGHVPVNLKMPQGGACLTMVDVTGIHFSCVQYCHCPEAEGAHL</sequence>
<evidence type="ECO:0000313" key="1">
    <source>
        <dbReference type="EMBL" id="KIJ10650.1"/>
    </source>
</evidence>
<dbReference type="HOGENOM" id="CLU_003703_1_1_1"/>
<organism evidence="1 2">
    <name type="scientific">Paxillus involutus ATCC 200175</name>
    <dbReference type="NCBI Taxonomy" id="664439"/>
    <lineage>
        <taxon>Eukaryota</taxon>
        <taxon>Fungi</taxon>
        <taxon>Dikarya</taxon>
        <taxon>Basidiomycota</taxon>
        <taxon>Agaricomycotina</taxon>
        <taxon>Agaricomycetes</taxon>
        <taxon>Agaricomycetidae</taxon>
        <taxon>Boletales</taxon>
        <taxon>Paxilineae</taxon>
        <taxon>Paxillaceae</taxon>
        <taxon>Paxillus</taxon>
    </lineage>
</organism>
<reference evidence="1 2" key="1">
    <citation type="submission" date="2014-06" db="EMBL/GenBank/DDBJ databases">
        <authorList>
            <consortium name="DOE Joint Genome Institute"/>
            <person name="Kuo A."/>
            <person name="Kohler A."/>
            <person name="Nagy L.G."/>
            <person name="Floudas D."/>
            <person name="Copeland A."/>
            <person name="Barry K.W."/>
            <person name="Cichocki N."/>
            <person name="Veneault-Fourrey C."/>
            <person name="LaButti K."/>
            <person name="Lindquist E.A."/>
            <person name="Lipzen A."/>
            <person name="Lundell T."/>
            <person name="Morin E."/>
            <person name="Murat C."/>
            <person name="Sun H."/>
            <person name="Tunlid A."/>
            <person name="Henrissat B."/>
            <person name="Grigoriev I.V."/>
            <person name="Hibbett D.S."/>
            <person name="Martin F."/>
            <person name="Nordberg H.P."/>
            <person name="Cantor M.N."/>
            <person name="Hua S.X."/>
        </authorList>
    </citation>
    <scope>NUCLEOTIDE SEQUENCE [LARGE SCALE GENOMIC DNA]</scope>
    <source>
        <strain evidence="1 2">ATCC 200175</strain>
    </source>
</reference>
<dbReference type="EMBL" id="KN819400">
    <property type="protein sequence ID" value="KIJ10650.1"/>
    <property type="molecule type" value="Genomic_DNA"/>
</dbReference>
<proteinExistence type="predicted"/>
<evidence type="ECO:0000313" key="2">
    <source>
        <dbReference type="Proteomes" id="UP000053647"/>
    </source>
</evidence>